<dbReference type="Proteomes" id="UP000054375">
    <property type="component" value="Unassembled WGS sequence"/>
</dbReference>
<dbReference type="EMBL" id="LMWV01000014">
    <property type="protein sequence ID" value="KUN66838.1"/>
    <property type="molecule type" value="Genomic_DNA"/>
</dbReference>
<name>A0A117R240_9ACTN</name>
<dbReference type="RefSeq" id="WP_062238129.1">
    <property type="nucleotide sequence ID" value="NZ_JBPJFL010000001.1"/>
</dbReference>
<organism evidence="2 3">
    <name type="scientific">Streptomyces griseorubiginosus</name>
    <dbReference type="NCBI Taxonomy" id="67304"/>
    <lineage>
        <taxon>Bacteria</taxon>
        <taxon>Bacillati</taxon>
        <taxon>Actinomycetota</taxon>
        <taxon>Actinomycetes</taxon>
        <taxon>Kitasatosporales</taxon>
        <taxon>Streptomycetaceae</taxon>
        <taxon>Streptomyces</taxon>
    </lineage>
</organism>
<protein>
    <submittedName>
        <fullName evidence="2">Uncharacterized protein</fullName>
    </submittedName>
</protein>
<accession>A0A117R240</accession>
<keyword evidence="3" id="KW-1185">Reference proteome</keyword>
<gene>
    <name evidence="2" type="ORF">AQJ54_16685</name>
</gene>
<evidence type="ECO:0000313" key="3">
    <source>
        <dbReference type="Proteomes" id="UP000054375"/>
    </source>
</evidence>
<evidence type="ECO:0000256" key="1">
    <source>
        <dbReference type="SAM" id="MobiDB-lite"/>
    </source>
</evidence>
<reference evidence="2 3" key="1">
    <citation type="submission" date="2015-10" db="EMBL/GenBank/DDBJ databases">
        <title>Draft genome sequence of Streptomyces griseorubiginosus DSM 40469, type strain for the species Streptomyces griseorubiginosus.</title>
        <authorList>
            <person name="Ruckert C."/>
            <person name="Winkler A."/>
            <person name="Kalinowski J."/>
            <person name="Kampfer P."/>
            <person name="Glaeser S."/>
        </authorList>
    </citation>
    <scope>NUCLEOTIDE SEQUENCE [LARGE SCALE GENOMIC DNA]</scope>
    <source>
        <strain evidence="2 3">DSM 40469</strain>
    </source>
</reference>
<comment type="caution">
    <text evidence="2">The sequence shown here is derived from an EMBL/GenBank/DDBJ whole genome shotgun (WGS) entry which is preliminary data.</text>
</comment>
<dbReference type="AlphaFoldDB" id="A0A117R240"/>
<proteinExistence type="predicted"/>
<evidence type="ECO:0000313" key="2">
    <source>
        <dbReference type="EMBL" id="KUN66838.1"/>
    </source>
</evidence>
<feature type="region of interest" description="Disordered" evidence="1">
    <location>
        <begin position="205"/>
        <end position="225"/>
    </location>
</feature>
<sequence>MTMVEAEPRPSFWYGMPRGYLQLDLNPSSERIELLAQQVLGLPAELRKKADQVFRFYSGALTLLSQQNVHGCALGLHPDGSGGVLSSVLTVSSISASGLDPKLVVATLVKTSGETPGGHTQPLELPCGTGSFFEEQRTTTAPGRSGEESDDLPEGTVWQGTVAVAAVSSSEIVVMQLVTSGVDYADDYRNVLFGVASTLTFTDPSPMETRAAEGGSVAAARSPFG</sequence>